<evidence type="ECO:0000256" key="1">
    <source>
        <dbReference type="SAM" id="Phobius"/>
    </source>
</evidence>
<sequence>MIHAILNSDTAVLLILIPPLQPITESSAGMALYLLILLLVAVGAFAVGWGMYPSSKKDADNSDDS</sequence>
<evidence type="ECO:0000313" key="3">
    <source>
        <dbReference type="Proteomes" id="UP000177097"/>
    </source>
</evidence>
<accession>A0A1F7TYY8</accession>
<dbReference type="STRING" id="1802389.A3C17_03785"/>
<evidence type="ECO:0000313" key="2">
    <source>
        <dbReference type="EMBL" id="OGL71243.1"/>
    </source>
</evidence>
<feature type="transmembrane region" description="Helical" evidence="1">
    <location>
        <begin position="32"/>
        <end position="52"/>
    </location>
</feature>
<keyword evidence="1" id="KW-0472">Membrane</keyword>
<keyword evidence="1" id="KW-0812">Transmembrane</keyword>
<reference evidence="2 3" key="1">
    <citation type="journal article" date="2016" name="Nat. Commun.">
        <title>Thousands of microbial genomes shed light on interconnected biogeochemical processes in an aquifer system.</title>
        <authorList>
            <person name="Anantharaman K."/>
            <person name="Brown C.T."/>
            <person name="Hug L.A."/>
            <person name="Sharon I."/>
            <person name="Castelle C.J."/>
            <person name="Probst A.J."/>
            <person name="Thomas B.C."/>
            <person name="Singh A."/>
            <person name="Wilkins M.J."/>
            <person name="Karaoz U."/>
            <person name="Brodie E.L."/>
            <person name="Williams K.H."/>
            <person name="Hubbard S.S."/>
            <person name="Banfield J.F."/>
        </authorList>
    </citation>
    <scope>NUCLEOTIDE SEQUENCE [LARGE SCALE GENOMIC DNA]</scope>
</reference>
<protein>
    <submittedName>
        <fullName evidence="2">Uncharacterized protein</fullName>
    </submittedName>
</protein>
<dbReference type="EMBL" id="MGDX01000016">
    <property type="protein sequence ID" value="OGL71243.1"/>
    <property type="molecule type" value="Genomic_DNA"/>
</dbReference>
<organism evidence="2 3">
    <name type="scientific">Candidatus Uhrbacteria bacterium RIFCSPHIGHO2_02_FULL_53_13</name>
    <dbReference type="NCBI Taxonomy" id="1802389"/>
    <lineage>
        <taxon>Bacteria</taxon>
        <taxon>Candidatus Uhriibacteriota</taxon>
    </lineage>
</organism>
<comment type="caution">
    <text evidence="2">The sequence shown here is derived from an EMBL/GenBank/DDBJ whole genome shotgun (WGS) entry which is preliminary data.</text>
</comment>
<dbReference type="Proteomes" id="UP000177097">
    <property type="component" value="Unassembled WGS sequence"/>
</dbReference>
<keyword evidence="1" id="KW-1133">Transmembrane helix</keyword>
<gene>
    <name evidence="2" type="ORF">A3C17_03785</name>
</gene>
<proteinExistence type="predicted"/>
<name>A0A1F7TYY8_9BACT</name>
<dbReference type="AlphaFoldDB" id="A0A1F7TYY8"/>